<name>A0A7Y9NQ84_9BACT</name>
<evidence type="ECO:0000259" key="12">
    <source>
        <dbReference type="PROSITE" id="PS50109"/>
    </source>
</evidence>
<keyword evidence="5" id="KW-0808">Transferase</keyword>
<dbReference type="InterPro" id="IPR005467">
    <property type="entry name" value="His_kinase_dom"/>
</dbReference>
<feature type="domain" description="HAMP" evidence="13">
    <location>
        <begin position="198"/>
        <end position="248"/>
    </location>
</feature>
<evidence type="ECO:0000256" key="1">
    <source>
        <dbReference type="ARBA" id="ARBA00000085"/>
    </source>
</evidence>
<evidence type="ECO:0000256" key="11">
    <source>
        <dbReference type="SAM" id="Phobius"/>
    </source>
</evidence>
<dbReference type="EC" id="2.7.13.3" evidence="3"/>
<evidence type="ECO:0000256" key="9">
    <source>
        <dbReference type="ARBA" id="ARBA00023012"/>
    </source>
</evidence>
<dbReference type="InterPro" id="IPR036097">
    <property type="entry name" value="HisK_dim/P_sf"/>
</dbReference>
<evidence type="ECO:0000259" key="13">
    <source>
        <dbReference type="PROSITE" id="PS50885"/>
    </source>
</evidence>
<evidence type="ECO:0000256" key="3">
    <source>
        <dbReference type="ARBA" id="ARBA00012438"/>
    </source>
</evidence>
<dbReference type="GO" id="GO:0000155">
    <property type="term" value="F:phosphorelay sensor kinase activity"/>
    <property type="evidence" value="ECO:0007669"/>
    <property type="project" value="InterPro"/>
</dbReference>
<dbReference type="Pfam" id="PF02518">
    <property type="entry name" value="HATPase_c"/>
    <property type="match status" value="1"/>
</dbReference>
<dbReference type="InterPro" id="IPR003594">
    <property type="entry name" value="HATPase_dom"/>
</dbReference>
<dbReference type="Pfam" id="PF00672">
    <property type="entry name" value="HAMP"/>
    <property type="match status" value="1"/>
</dbReference>
<feature type="transmembrane region" description="Helical" evidence="11">
    <location>
        <begin position="17"/>
        <end position="37"/>
    </location>
</feature>
<gene>
    <name evidence="14" type="ORF">HDF12_003910</name>
</gene>
<dbReference type="SUPFAM" id="SSF158472">
    <property type="entry name" value="HAMP domain-like"/>
    <property type="match status" value="1"/>
</dbReference>
<dbReference type="Gene3D" id="6.10.340.10">
    <property type="match status" value="1"/>
</dbReference>
<dbReference type="CDD" id="cd00075">
    <property type="entry name" value="HATPase"/>
    <property type="match status" value="1"/>
</dbReference>
<dbReference type="PROSITE" id="PS50109">
    <property type="entry name" value="HIS_KIN"/>
    <property type="match status" value="1"/>
</dbReference>
<sequence>MIPAIHLTTLRTRVTTWYVGLMAAALLVFGAALYFGVQGYLRSSLEESLIGEAKGIVLTFLSQEESKGQSWMQGEIAEAYAPENSGRFIRVSRQDGTVLYQGGDTRDPHIDSSIVSQPQLSESKDFFRHESAGGTHNLLIYSQPYVSPSGTRYVVEMGASLAPISRVLASLLKILFLITPCILFAAALGGHFLMKLPLRPLEILSEQAERIGTHQFGERLPVIATGDEMERLSLSLNRMISRLEDALAYNRRFSADVSHELRTPLTILRGELEQLLHTSRMPMTQRDSLGSALEEIDRMAQIVESLLTISRLDSGTDGMDLKQVDLNCLAQWTVDQMHLMAEEKNIALRCSRVEPVAIMADAGRIKQVLVNLLDNAIKYTPNGGEVAVSVSAIGATQLAILEVSDTGIGIPARSLPHVFERFYRSDKARTRESGGTGLGLSIAKAISKAHGGTMSIESVEGRGTRVRLELPLSPLPVSAVPGLNIQTTPEGKPGNVSVERSLHQCVHLGSDRIGEHNLNSR</sequence>
<dbReference type="PANTHER" id="PTHR45436">
    <property type="entry name" value="SENSOR HISTIDINE KINASE YKOH"/>
    <property type="match status" value="1"/>
</dbReference>
<dbReference type="InterPro" id="IPR003660">
    <property type="entry name" value="HAMP_dom"/>
</dbReference>
<dbReference type="PANTHER" id="PTHR45436:SF5">
    <property type="entry name" value="SENSOR HISTIDINE KINASE TRCS"/>
    <property type="match status" value="1"/>
</dbReference>
<evidence type="ECO:0000256" key="2">
    <source>
        <dbReference type="ARBA" id="ARBA00004370"/>
    </source>
</evidence>
<comment type="caution">
    <text evidence="14">The sequence shown here is derived from an EMBL/GenBank/DDBJ whole genome shotgun (WGS) entry which is preliminary data.</text>
</comment>
<keyword evidence="4" id="KW-0597">Phosphoprotein</keyword>
<dbReference type="SMART" id="SM00388">
    <property type="entry name" value="HisKA"/>
    <property type="match status" value="1"/>
</dbReference>
<dbReference type="Gene3D" id="1.10.287.130">
    <property type="match status" value="1"/>
</dbReference>
<keyword evidence="8 11" id="KW-1133">Transmembrane helix</keyword>
<reference evidence="14 15" key="1">
    <citation type="submission" date="2020-07" db="EMBL/GenBank/DDBJ databases">
        <title>Genomic Encyclopedia of Type Strains, Phase IV (KMG-V): Genome sequencing to study the core and pangenomes of soil and plant-associated prokaryotes.</title>
        <authorList>
            <person name="Whitman W."/>
        </authorList>
    </citation>
    <scope>NUCLEOTIDE SEQUENCE [LARGE SCALE GENOMIC DNA]</scope>
    <source>
        <strain evidence="14 15">M8UP30</strain>
    </source>
</reference>
<dbReference type="InterPro" id="IPR050428">
    <property type="entry name" value="TCS_sensor_his_kinase"/>
</dbReference>
<dbReference type="PROSITE" id="PS50885">
    <property type="entry name" value="HAMP"/>
    <property type="match status" value="1"/>
</dbReference>
<evidence type="ECO:0000256" key="8">
    <source>
        <dbReference type="ARBA" id="ARBA00022989"/>
    </source>
</evidence>
<protein>
    <recommendedName>
        <fullName evidence="3">histidine kinase</fullName>
        <ecNumber evidence="3">2.7.13.3</ecNumber>
    </recommendedName>
</protein>
<dbReference type="SMART" id="SM00387">
    <property type="entry name" value="HATPase_c"/>
    <property type="match status" value="1"/>
</dbReference>
<evidence type="ECO:0000256" key="4">
    <source>
        <dbReference type="ARBA" id="ARBA00022553"/>
    </source>
</evidence>
<dbReference type="InterPro" id="IPR036890">
    <property type="entry name" value="HATPase_C_sf"/>
</dbReference>
<evidence type="ECO:0000256" key="7">
    <source>
        <dbReference type="ARBA" id="ARBA00022777"/>
    </source>
</evidence>
<keyword evidence="10 11" id="KW-0472">Membrane</keyword>
<comment type="subcellular location">
    <subcellularLocation>
        <location evidence="2">Membrane</location>
    </subcellularLocation>
</comment>
<dbReference type="Gene3D" id="3.30.565.10">
    <property type="entry name" value="Histidine kinase-like ATPase, C-terminal domain"/>
    <property type="match status" value="1"/>
</dbReference>
<dbReference type="AlphaFoldDB" id="A0A7Y9NQ84"/>
<dbReference type="PRINTS" id="PR00344">
    <property type="entry name" value="BCTRLSENSOR"/>
</dbReference>
<evidence type="ECO:0000256" key="5">
    <source>
        <dbReference type="ARBA" id="ARBA00022679"/>
    </source>
</evidence>
<dbReference type="InterPro" id="IPR004358">
    <property type="entry name" value="Sig_transdc_His_kin-like_C"/>
</dbReference>
<dbReference type="GO" id="GO:0005886">
    <property type="term" value="C:plasma membrane"/>
    <property type="evidence" value="ECO:0007669"/>
    <property type="project" value="TreeGrafter"/>
</dbReference>
<proteinExistence type="predicted"/>
<evidence type="ECO:0000313" key="14">
    <source>
        <dbReference type="EMBL" id="NYF53511.1"/>
    </source>
</evidence>
<dbReference type="InterPro" id="IPR003661">
    <property type="entry name" value="HisK_dim/P_dom"/>
</dbReference>
<accession>A0A7Y9NQ84</accession>
<dbReference type="Proteomes" id="UP000534186">
    <property type="component" value="Unassembled WGS sequence"/>
</dbReference>
<evidence type="ECO:0000313" key="15">
    <source>
        <dbReference type="Proteomes" id="UP000534186"/>
    </source>
</evidence>
<comment type="catalytic activity">
    <reaction evidence="1">
        <text>ATP + protein L-histidine = ADP + protein N-phospho-L-histidine.</text>
        <dbReference type="EC" id="2.7.13.3"/>
    </reaction>
</comment>
<evidence type="ECO:0000256" key="6">
    <source>
        <dbReference type="ARBA" id="ARBA00022692"/>
    </source>
</evidence>
<dbReference type="EMBL" id="JACCCV010000002">
    <property type="protein sequence ID" value="NYF53511.1"/>
    <property type="molecule type" value="Genomic_DNA"/>
</dbReference>
<organism evidence="14 15">
    <name type="scientific">Tunturiibacter lichenicola</name>
    <dbReference type="NCBI Taxonomy" id="2051959"/>
    <lineage>
        <taxon>Bacteria</taxon>
        <taxon>Pseudomonadati</taxon>
        <taxon>Acidobacteriota</taxon>
        <taxon>Terriglobia</taxon>
        <taxon>Terriglobales</taxon>
        <taxon>Acidobacteriaceae</taxon>
        <taxon>Tunturiibacter</taxon>
    </lineage>
</organism>
<dbReference type="SUPFAM" id="SSF55874">
    <property type="entry name" value="ATPase domain of HSP90 chaperone/DNA topoisomerase II/histidine kinase"/>
    <property type="match status" value="1"/>
</dbReference>
<feature type="transmembrane region" description="Helical" evidence="11">
    <location>
        <begin position="174"/>
        <end position="194"/>
    </location>
</feature>
<dbReference type="CDD" id="cd06225">
    <property type="entry name" value="HAMP"/>
    <property type="match status" value="1"/>
</dbReference>
<keyword evidence="6 11" id="KW-0812">Transmembrane</keyword>
<dbReference type="FunFam" id="3.30.565.10:FF:000006">
    <property type="entry name" value="Sensor histidine kinase WalK"/>
    <property type="match status" value="1"/>
</dbReference>
<dbReference type="Pfam" id="PF00512">
    <property type="entry name" value="HisKA"/>
    <property type="match status" value="1"/>
</dbReference>
<dbReference type="FunFam" id="1.10.287.130:FF:000001">
    <property type="entry name" value="Two-component sensor histidine kinase"/>
    <property type="match status" value="1"/>
</dbReference>
<keyword evidence="9" id="KW-0902">Two-component regulatory system</keyword>
<feature type="domain" description="Histidine kinase" evidence="12">
    <location>
        <begin position="256"/>
        <end position="474"/>
    </location>
</feature>
<dbReference type="SMART" id="SM00304">
    <property type="entry name" value="HAMP"/>
    <property type="match status" value="1"/>
</dbReference>
<dbReference type="SUPFAM" id="SSF47384">
    <property type="entry name" value="Homodimeric domain of signal transducing histidine kinase"/>
    <property type="match status" value="1"/>
</dbReference>
<dbReference type="CDD" id="cd00082">
    <property type="entry name" value="HisKA"/>
    <property type="match status" value="1"/>
</dbReference>
<keyword evidence="7 14" id="KW-0418">Kinase</keyword>
<evidence type="ECO:0000256" key="10">
    <source>
        <dbReference type="ARBA" id="ARBA00023136"/>
    </source>
</evidence>